<feature type="transmembrane region" description="Helical" evidence="3">
    <location>
        <begin position="392"/>
        <end position="412"/>
    </location>
</feature>
<dbReference type="AlphaFoldDB" id="A0A8J7A8E3"/>
<protein>
    <submittedName>
        <fullName evidence="5">Protein kinase</fullName>
    </submittedName>
</protein>
<dbReference type="PROSITE" id="PS50011">
    <property type="entry name" value="PROTEIN_KINASE_DOM"/>
    <property type="match status" value="1"/>
</dbReference>
<keyword evidence="1" id="KW-0547">Nucleotide-binding</keyword>
<reference evidence="5" key="1">
    <citation type="submission" date="2020-10" db="EMBL/GenBank/DDBJ databases">
        <authorList>
            <person name="Castelo-Branco R."/>
            <person name="Eusebio N."/>
            <person name="Adriana R."/>
            <person name="Vieira A."/>
            <person name="Brugerolle De Fraissinette N."/>
            <person name="Rezende De Castro R."/>
            <person name="Schneider M.P."/>
            <person name="Vasconcelos V."/>
            <person name="Leao P.N."/>
        </authorList>
    </citation>
    <scope>NUCLEOTIDE SEQUENCE</scope>
    <source>
        <strain evidence="5">LEGE 12446</strain>
    </source>
</reference>
<dbReference type="CDD" id="cd14014">
    <property type="entry name" value="STKc_PknB_like"/>
    <property type="match status" value="1"/>
</dbReference>
<evidence type="ECO:0000313" key="6">
    <source>
        <dbReference type="Proteomes" id="UP000622533"/>
    </source>
</evidence>
<feature type="transmembrane region" description="Helical" evidence="3">
    <location>
        <begin position="524"/>
        <end position="551"/>
    </location>
</feature>
<dbReference type="SMART" id="SM00220">
    <property type="entry name" value="S_TKc"/>
    <property type="match status" value="1"/>
</dbReference>
<feature type="transmembrane region" description="Helical" evidence="3">
    <location>
        <begin position="614"/>
        <end position="635"/>
    </location>
</feature>
<dbReference type="SUPFAM" id="SSF56112">
    <property type="entry name" value="Protein kinase-like (PK-like)"/>
    <property type="match status" value="1"/>
</dbReference>
<keyword evidence="5" id="KW-0418">Kinase</keyword>
<keyword evidence="6" id="KW-1185">Reference proteome</keyword>
<evidence type="ECO:0000259" key="4">
    <source>
        <dbReference type="PROSITE" id="PS50011"/>
    </source>
</evidence>
<keyword evidence="3" id="KW-1133">Transmembrane helix</keyword>
<dbReference type="RefSeq" id="WP_193914109.1">
    <property type="nucleotide sequence ID" value="NZ_JADEXS020000001.1"/>
</dbReference>
<dbReference type="GO" id="GO:0004674">
    <property type="term" value="F:protein serine/threonine kinase activity"/>
    <property type="evidence" value="ECO:0007669"/>
    <property type="project" value="TreeGrafter"/>
</dbReference>
<gene>
    <name evidence="5" type="ORF">IQ276_04870</name>
</gene>
<dbReference type="PROSITE" id="PS00108">
    <property type="entry name" value="PROTEIN_KINASE_ST"/>
    <property type="match status" value="1"/>
</dbReference>
<dbReference type="InterPro" id="IPR008271">
    <property type="entry name" value="Ser/Thr_kinase_AS"/>
</dbReference>
<feature type="transmembrane region" description="Helical" evidence="3">
    <location>
        <begin position="479"/>
        <end position="503"/>
    </location>
</feature>
<feature type="domain" description="Protein kinase" evidence="4">
    <location>
        <begin position="11"/>
        <end position="265"/>
    </location>
</feature>
<dbReference type="InterPro" id="IPR000719">
    <property type="entry name" value="Prot_kinase_dom"/>
</dbReference>
<dbReference type="Pfam" id="PF00069">
    <property type="entry name" value="Pkinase"/>
    <property type="match status" value="1"/>
</dbReference>
<sequence>MSYPDFNEDGYQILRELGRNREGGRITWLASKVDTGEQVVVKQFCFAQAGSSWSGFKAYEKEIQFLQELNHPGIPHYLNSFERPDGFCLVQEYINAPSLVETHSFAPEEIKQIAVKALEILVYLQNRIPPIIHRDIKPENILVDEQLNVYIIDFGFARVGSQEVAASSVFRGTPGFIPPEQMFKPTDATDLYALGATLICLLTGIKSTKIYQLQDQDDPYLIKFHHLLPQLSLRFLDWLEKMVQPLQKNRFANAKSALEALKPLDVIRVAVVDFSQTVLEFKANRLGQKLTQSITVENPIQDTLLEARWEVEPHNNDPPHTPDYHAWISVTPAEFTGNDIRCQVQIDTSKLMADKQYKRQLILHSNAYPQTRTLTVKVQTATLSIEKRELPYIEMMGVFLIFAVFPIVLYFLNVTAINTGWYDAYPALFGATVFGCLVGFITGSASVAGSAAGWMTGGFGFITYVVVAVLFKGGVFNDLVGAVAMLLLTIGGLLAGPWIGGWWSEYLQGWGNTSWKIKVQSATITVLGSLAGALVGSVIGNCLIAVSIILFNEAYPFLVLIVEPIVVAIITSIALIFAKEVIIEGIFTTLVLLLTAGVGISLGIGWKVGFFNQYILLALAFTGLPLATMLSYLPLKQRILIAKYRKFQQNLIKP</sequence>
<evidence type="ECO:0000256" key="1">
    <source>
        <dbReference type="ARBA" id="ARBA00022741"/>
    </source>
</evidence>
<dbReference type="Gene3D" id="1.10.510.10">
    <property type="entry name" value="Transferase(Phosphotransferase) domain 1"/>
    <property type="match status" value="1"/>
</dbReference>
<name>A0A8J7A8E3_DESMC</name>
<dbReference type="EMBL" id="JADEXS010000040">
    <property type="protein sequence ID" value="MBE9021817.1"/>
    <property type="molecule type" value="Genomic_DNA"/>
</dbReference>
<keyword evidence="2" id="KW-0067">ATP-binding</keyword>
<proteinExistence type="predicted"/>
<accession>A0A8J7A8E3</accession>
<feature type="transmembrane region" description="Helical" evidence="3">
    <location>
        <begin position="424"/>
        <end position="442"/>
    </location>
</feature>
<feature type="transmembrane region" description="Helical" evidence="3">
    <location>
        <begin position="557"/>
        <end position="578"/>
    </location>
</feature>
<evidence type="ECO:0000256" key="2">
    <source>
        <dbReference type="ARBA" id="ARBA00022840"/>
    </source>
</evidence>
<dbReference type="Proteomes" id="UP000622533">
    <property type="component" value="Unassembled WGS sequence"/>
</dbReference>
<dbReference type="InterPro" id="IPR011009">
    <property type="entry name" value="Kinase-like_dom_sf"/>
</dbReference>
<comment type="caution">
    <text evidence="5">The sequence shown here is derived from an EMBL/GenBank/DDBJ whole genome shotgun (WGS) entry which is preliminary data.</text>
</comment>
<keyword evidence="5" id="KW-0808">Transferase</keyword>
<dbReference type="PANTHER" id="PTHR24363">
    <property type="entry name" value="SERINE/THREONINE PROTEIN KINASE"/>
    <property type="match status" value="1"/>
</dbReference>
<keyword evidence="3" id="KW-0812">Transmembrane</keyword>
<organism evidence="5 6">
    <name type="scientific">Desmonostoc muscorum LEGE 12446</name>
    <dbReference type="NCBI Taxonomy" id="1828758"/>
    <lineage>
        <taxon>Bacteria</taxon>
        <taxon>Bacillati</taxon>
        <taxon>Cyanobacteriota</taxon>
        <taxon>Cyanophyceae</taxon>
        <taxon>Nostocales</taxon>
        <taxon>Nostocaceae</taxon>
        <taxon>Desmonostoc</taxon>
    </lineage>
</organism>
<feature type="transmembrane region" description="Helical" evidence="3">
    <location>
        <begin position="454"/>
        <end position="473"/>
    </location>
</feature>
<evidence type="ECO:0000256" key="3">
    <source>
        <dbReference type="SAM" id="Phobius"/>
    </source>
</evidence>
<keyword evidence="3" id="KW-0472">Membrane</keyword>
<dbReference type="GO" id="GO:0005524">
    <property type="term" value="F:ATP binding"/>
    <property type="evidence" value="ECO:0007669"/>
    <property type="project" value="UniProtKB-KW"/>
</dbReference>
<feature type="transmembrane region" description="Helical" evidence="3">
    <location>
        <begin position="585"/>
        <end position="608"/>
    </location>
</feature>
<evidence type="ECO:0000313" key="5">
    <source>
        <dbReference type="EMBL" id="MBE9021817.1"/>
    </source>
</evidence>
<dbReference type="PANTHER" id="PTHR24363:SF7">
    <property type="entry name" value="SERINE_THREONINE-PROTEIN KINASE-LIKE PROTEIN E"/>
    <property type="match status" value="1"/>
</dbReference>